<evidence type="ECO:0000313" key="2">
    <source>
        <dbReference type="Proteomes" id="UP000186112"/>
    </source>
</evidence>
<organism evidence="1 2">
    <name type="scientific">Tissierella creatinophila DSM 6911</name>
    <dbReference type="NCBI Taxonomy" id="1123403"/>
    <lineage>
        <taxon>Bacteria</taxon>
        <taxon>Bacillati</taxon>
        <taxon>Bacillota</taxon>
        <taxon>Tissierellia</taxon>
        <taxon>Tissierellales</taxon>
        <taxon>Tissierellaceae</taxon>
        <taxon>Tissierella</taxon>
    </lineage>
</organism>
<dbReference type="AlphaFoldDB" id="A0A1U7M6H0"/>
<dbReference type="RefSeq" id="WP_075726025.1">
    <property type="nucleotide sequence ID" value="NZ_LTDM01000015.1"/>
</dbReference>
<dbReference type="OrthoDB" id="1912887at2"/>
<comment type="caution">
    <text evidence="1">The sequence shown here is derived from an EMBL/GenBank/DDBJ whole genome shotgun (WGS) entry which is preliminary data.</text>
</comment>
<evidence type="ECO:0000313" key="1">
    <source>
        <dbReference type="EMBL" id="OLS02881.1"/>
    </source>
</evidence>
<gene>
    <name evidence="1" type="ORF">TICRE_11540</name>
</gene>
<reference evidence="1 2" key="1">
    <citation type="submission" date="2016-02" db="EMBL/GenBank/DDBJ databases">
        <title>Genome sequence of Tissierella creatinophila DSM 6911.</title>
        <authorList>
            <person name="Poehlein A."/>
            <person name="Daniel R."/>
        </authorList>
    </citation>
    <scope>NUCLEOTIDE SEQUENCE [LARGE SCALE GENOMIC DNA]</scope>
    <source>
        <strain evidence="1 2">DSM 6911</strain>
    </source>
</reference>
<protein>
    <submittedName>
        <fullName evidence="1">Uncharacterized protein</fullName>
    </submittedName>
</protein>
<keyword evidence="2" id="KW-1185">Reference proteome</keyword>
<name>A0A1U7M6H0_TISCR</name>
<dbReference type="Proteomes" id="UP000186112">
    <property type="component" value="Unassembled WGS sequence"/>
</dbReference>
<dbReference type="EMBL" id="LTDM01000015">
    <property type="protein sequence ID" value="OLS02881.1"/>
    <property type="molecule type" value="Genomic_DNA"/>
</dbReference>
<accession>A0A1U7M6H0</accession>
<sequence length="120" mass="14023">MLVNEISEYKLQVQGREEPLVLRLDFKALVKMHKEYENAFLLIYAFMKNNDIEVLPKILRCMAQEEITEEEITNNLLINLTSLDTLSDIILLLINDEVIEGSKFEVENLKNEIVKVEKKI</sequence>
<proteinExistence type="predicted"/>